<dbReference type="Gene3D" id="2.20.28.10">
    <property type="match status" value="1"/>
</dbReference>
<dbReference type="InterPro" id="IPR027925">
    <property type="entry name" value="MCM_N"/>
</dbReference>
<evidence type="ECO:0000313" key="16">
    <source>
        <dbReference type="Proteomes" id="UP000217199"/>
    </source>
</evidence>
<dbReference type="GO" id="GO:0006279">
    <property type="term" value="P:premeiotic DNA replication"/>
    <property type="evidence" value="ECO:0007669"/>
    <property type="project" value="UniProtKB-ARBA"/>
</dbReference>
<dbReference type="InterPro" id="IPR008050">
    <property type="entry name" value="MCM7"/>
</dbReference>
<comment type="caution">
    <text evidence="15">The sequence shown here is derived from an EMBL/GenBank/DDBJ whole genome shotgun (WGS) entry which is preliminary data.</text>
</comment>
<dbReference type="GO" id="GO:0017116">
    <property type="term" value="F:single-stranded DNA helicase activity"/>
    <property type="evidence" value="ECO:0007669"/>
    <property type="project" value="TreeGrafter"/>
</dbReference>
<dbReference type="PRINTS" id="PR01657">
    <property type="entry name" value="MCMFAMILY"/>
</dbReference>
<dbReference type="Proteomes" id="UP000217199">
    <property type="component" value="Unassembled WGS sequence"/>
</dbReference>
<evidence type="ECO:0000256" key="13">
    <source>
        <dbReference type="SAM" id="MobiDB-lite"/>
    </source>
</evidence>
<dbReference type="FunFam" id="2.20.28.10:FF:000004">
    <property type="entry name" value="DNA replication licensing factor MCM7"/>
    <property type="match status" value="1"/>
</dbReference>
<dbReference type="GO" id="GO:0006270">
    <property type="term" value="P:DNA replication initiation"/>
    <property type="evidence" value="ECO:0007669"/>
    <property type="project" value="InterPro"/>
</dbReference>
<feature type="region of interest" description="Disordered" evidence="13">
    <location>
        <begin position="701"/>
        <end position="724"/>
    </location>
</feature>
<feature type="domain" description="MCM C-terminal AAA(+) ATPase" evidence="14">
    <location>
        <begin position="351"/>
        <end position="557"/>
    </location>
</feature>
<accession>A0A286UWB6</accession>
<dbReference type="GO" id="GO:0016887">
    <property type="term" value="F:ATP hydrolysis activity"/>
    <property type="evidence" value="ECO:0007669"/>
    <property type="project" value="RHEA"/>
</dbReference>
<evidence type="ECO:0000256" key="12">
    <source>
        <dbReference type="RuleBase" id="RU365012"/>
    </source>
</evidence>
<evidence type="ECO:0000256" key="5">
    <source>
        <dbReference type="ARBA" id="ARBA00022806"/>
    </source>
</evidence>
<dbReference type="Gene3D" id="2.40.50.140">
    <property type="entry name" value="Nucleic acid-binding proteins"/>
    <property type="match status" value="1"/>
</dbReference>
<dbReference type="GO" id="GO:0031261">
    <property type="term" value="C:DNA replication preinitiation complex"/>
    <property type="evidence" value="ECO:0007669"/>
    <property type="project" value="UniProtKB-ARBA"/>
</dbReference>
<dbReference type="Pfam" id="PF17207">
    <property type="entry name" value="MCM_OB"/>
    <property type="match status" value="1"/>
</dbReference>
<dbReference type="Pfam" id="PF14551">
    <property type="entry name" value="MCM_N"/>
    <property type="match status" value="1"/>
</dbReference>
<dbReference type="GO" id="GO:0000727">
    <property type="term" value="P:double-strand break repair via break-induced replication"/>
    <property type="evidence" value="ECO:0007669"/>
    <property type="project" value="TreeGrafter"/>
</dbReference>
<dbReference type="GO" id="GO:0003697">
    <property type="term" value="F:single-stranded DNA binding"/>
    <property type="evidence" value="ECO:0007669"/>
    <property type="project" value="TreeGrafter"/>
</dbReference>
<dbReference type="FunFam" id="3.40.50.300:FF:000288">
    <property type="entry name" value="DNA replication licensing factor MCM7"/>
    <property type="match status" value="1"/>
</dbReference>
<dbReference type="InterPro" id="IPR003593">
    <property type="entry name" value="AAA+_ATPase"/>
</dbReference>
<name>A0A286UWB6_9AGAM</name>
<organism evidence="15 16">
    <name type="scientific">Pyrrhoderma noxium</name>
    <dbReference type="NCBI Taxonomy" id="2282107"/>
    <lineage>
        <taxon>Eukaryota</taxon>
        <taxon>Fungi</taxon>
        <taxon>Dikarya</taxon>
        <taxon>Basidiomycota</taxon>
        <taxon>Agaricomycotina</taxon>
        <taxon>Agaricomycetes</taxon>
        <taxon>Hymenochaetales</taxon>
        <taxon>Hymenochaetaceae</taxon>
        <taxon>Pyrrhoderma</taxon>
    </lineage>
</organism>
<dbReference type="Pfam" id="PF17855">
    <property type="entry name" value="MCM_lid"/>
    <property type="match status" value="1"/>
</dbReference>
<dbReference type="GO" id="GO:0005656">
    <property type="term" value="C:nuclear pre-replicative complex"/>
    <property type="evidence" value="ECO:0007669"/>
    <property type="project" value="UniProtKB-ARBA"/>
</dbReference>
<dbReference type="InterPro" id="IPR012340">
    <property type="entry name" value="NA-bd_OB-fold"/>
</dbReference>
<dbReference type="Pfam" id="PF24901">
    <property type="entry name" value="WHD_MCM7"/>
    <property type="match status" value="1"/>
</dbReference>
<proteinExistence type="inferred from homology"/>
<comment type="function">
    <text evidence="12">Acts as component of the MCM2-7 complex (MCM complex) which is the replicative helicase essential for 'once per cell cycle' DNA replication initiation and elongation in eukaryotic cells. The active ATPase sites in the MCM2-7 ring are formed through the interaction surfaces of two neighboring subunits such that a critical structure of a conserved arginine finger motif is provided in trans relative to the ATP-binding site of the Walker A box of the adjacent subunit. The six ATPase active sites, however, are likely to contribute differentially to the complex helicase activity.</text>
</comment>
<evidence type="ECO:0000256" key="3">
    <source>
        <dbReference type="ARBA" id="ARBA00022741"/>
    </source>
</evidence>
<reference evidence="15 16" key="1">
    <citation type="journal article" date="2017" name="Mol. Ecol.">
        <title>Comparative and population genomic landscape of Phellinus noxius: A hypervariable fungus causing root rot in trees.</title>
        <authorList>
            <person name="Chung C.L."/>
            <person name="Lee T.J."/>
            <person name="Akiba M."/>
            <person name="Lee H.H."/>
            <person name="Kuo T.H."/>
            <person name="Liu D."/>
            <person name="Ke H.M."/>
            <person name="Yokoi T."/>
            <person name="Roa M.B."/>
            <person name="Lu M.J."/>
            <person name="Chang Y.Y."/>
            <person name="Ann P.J."/>
            <person name="Tsai J.N."/>
            <person name="Chen C.Y."/>
            <person name="Tzean S.S."/>
            <person name="Ota Y."/>
            <person name="Hattori T."/>
            <person name="Sahashi N."/>
            <person name="Liou R.F."/>
            <person name="Kikuchi T."/>
            <person name="Tsai I.J."/>
        </authorList>
    </citation>
    <scope>NUCLEOTIDE SEQUENCE [LARGE SCALE GENOMIC DNA]</scope>
    <source>
        <strain evidence="15 16">FFPRI411160</strain>
    </source>
</reference>
<dbReference type="EC" id="3.6.4.12" evidence="12"/>
<protein>
    <recommendedName>
        <fullName evidence="12">DNA replication licensing factor MCM7</fullName>
        <ecNumber evidence="12">3.6.4.12</ecNumber>
    </recommendedName>
</protein>
<dbReference type="SUPFAM" id="SSF52540">
    <property type="entry name" value="P-loop containing nucleoside triphosphate hydrolases"/>
    <property type="match status" value="1"/>
</dbReference>
<keyword evidence="7 11" id="KW-0238">DNA-binding</keyword>
<keyword evidence="6 11" id="KW-0067">ATP-binding</keyword>
<dbReference type="PROSITE" id="PS00847">
    <property type="entry name" value="MCM_1"/>
    <property type="match status" value="1"/>
</dbReference>
<keyword evidence="16" id="KW-1185">Reference proteome</keyword>
<evidence type="ECO:0000259" key="14">
    <source>
        <dbReference type="PROSITE" id="PS50051"/>
    </source>
</evidence>
<gene>
    <name evidence="12" type="primary">MCM7</name>
    <name evidence="15" type="ORF">PNOK_0092900</name>
</gene>
<dbReference type="CDD" id="cd17758">
    <property type="entry name" value="MCM7"/>
    <property type="match status" value="1"/>
</dbReference>
<dbReference type="AlphaFoldDB" id="A0A286UWB6"/>
<dbReference type="InterPro" id="IPR041562">
    <property type="entry name" value="MCM_lid"/>
</dbReference>
<dbReference type="InterPro" id="IPR031327">
    <property type="entry name" value="MCM"/>
</dbReference>
<evidence type="ECO:0000256" key="2">
    <source>
        <dbReference type="ARBA" id="ARBA00022705"/>
    </source>
</evidence>
<dbReference type="OrthoDB" id="3207464at2759"/>
<dbReference type="STRING" id="2282107.A0A286UWB6"/>
<keyword evidence="2 12" id="KW-0235">DNA replication</keyword>
<keyword evidence="3 11" id="KW-0547">Nucleotide-binding</keyword>
<evidence type="ECO:0000256" key="7">
    <source>
        <dbReference type="ARBA" id="ARBA00023125"/>
    </source>
</evidence>
<dbReference type="GO" id="GO:0006271">
    <property type="term" value="P:DNA strand elongation involved in DNA replication"/>
    <property type="evidence" value="ECO:0007669"/>
    <property type="project" value="TreeGrafter"/>
</dbReference>
<comment type="catalytic activity">
    <reaction evidence="10">
        <text>ATP + H2O = ADP + phosphate + H(+)</text>
        <dbReference type="Rhea" id="RHEA:13065"/>
        <dbReference type="ChEBI" id="CHEBI:15377"/>
        <dbReference type="ChEBI" id="CHEBI:15378"/>
        <dbReference type="ChEBI" id="CHEBI:30616"/>
        <dbReference type="ChEBI" id="CHEBI:43474"/>
        <dbReference type="ChEBI" id="CHEBI:456216"/>
        <dbReference type="EC" id="3.6.4.12"/>
    </reaction>
    <physiologicalReaction direction="left-to-right" evidence="10">
        <dbReference type="Rhea" id="RHEA:13066"/>
    </physiologicalReaction>
</comment>
<evidence type="ECO:0000256" key="8">
    <source>
        <dbReference type="ARBA" id="ARBA00023242"/>
    </source>
</evidence>
<dbReference type="EMBL" id="NBII01000001">
    <property type="protein sequence ID" value="PAV23861.1"/>
    <property type="molecule type" value="Genomic_DNA"/>
</dbReference>
<dbReference type="SUPFAM" id="SSF50249">
    <property type="entry name" value="Nucleic acid-binding proteins"/>
    <property type="match status" value="1"/>
</dbReference>
<dbReference type="FunCoup" id="A0A286UWB6">
    <property type="interactions" value="634"/>
</dbReference>
<dbReference type="PROSITE" id="PS50051">
    <property type="entry name" value="MCM_2"/>
    <property type="match status" value="1"/>
</dbReference>
<dbReference type="PANTHER" id="PTHR11630">
    <property type="entry name" value="DNA REPLICATION LICENSING FACTOR MCM FAMILY MEMBER"/>
    <property type="match status" value="1"/>
</dbReference>
<dbReference type="SMART" id="SM00350">
    <property type="entry name" value="MCM"/>
    <property type="match status" value="1"/>
</dbReference>
<dbReference type="GO" id="GO:0042555">
    <property type="term" value="C:MCM complex"/>
    <property type="evidence" value="ECO:0007669"/>
    <property type="project" value="InterPro"/>
</dbReference>
<dbReference type="GO" id="GO:0097373">
    <property type="term" value="C:MCM core complex"/>
    <property type="evidence" value="ECO:0007669"/>
    <property type="project" value="UniProtKB-ARBA"/>
</dbReference>
<dbReference type="SMART" id="SM00382">
    <property type="entry name" value="AAA"/>
    <property type="match status" value="1"/>
</dbReference>
<evidence type="ECO:0000256" key="4">
    <source>
        <dbReference type="ARBA" id="ARBA00022801"/>
    </source>
</evidence>
<dbReference type="InterPro" id="IPR027417">
    <property type="entry name" value="P-loop_NTPase"/>
</dbReference>
<comment type="similarity">
    <text evidence="11">Belongs to the MCM family.</text>
</comment>
<dbReference type="InterPro" id="IPR033762">
    <property type="entry name" value="MCM_OB"/>
</dbReference>
<comment type="subcellular location">
    <subcellularLocation>
        <location evidence="1 12">Nucleus</location>
    </subcellularLocation>
</comment>
<dbReference type="PRINTS" id="PR01663">
    <property type="entry name" value="MCMPROTEIN7"/>
</dbReference>
<evidence type="ECO:0000256" key="1">
    <source>
        <dbReference type="ARBA" id="ARBA00004123"/>
    </source>
</evidence>
<dbReference type="GO" id="GO:0005524">
    <property type="term" value="F:ATP binding"/>
    <property type="evidence" value="ECO:0007669"/>
    <property type="project" value="UniProtKB-KW"/>
</dbReference>
<dbReference type="Gene3D" id="3.30.1640.10">
    <property type="entry name" value="mini-chromosome maintenance (MCM) complex, chain A, domain 1"/>
    <property type="match status" value="1"/>
</dbReference>
<evidence type="ECO:0000256" key="6">
    <source>
        <dbReference type="ARBA" id="ARBA00022840"/>
    </source>
</evidence>
<evidence type="ECO:0000313" key="15">
    <source>
        <dbReference type="EMBL" id="PAV23861.1"/>
    </source>
</evidence>
<dbReference type="PANTHER" id="PTHR11630:SF26">
    <property type="entry name" value="DNA REPLICATION LICENSING FACTOR MCM7"/>
    <property type="match status" value="1"/>
</dbReference>
<keyword evidence="8 12" id="KW-0539">Nucleus</keyword>
<evidence type="ECO:0000256" key="9">
    <source>
        <dbReference type="ARBA" id="ARBA00023306"/>
    </source>
</evidence>
<keyword evidence="5 12" id="KW-0347">Helicase</keyword>
<dbReference type="GO" id="GO:0043596">
    <property type="term" value="C:nuclear replication fork"/>
    <property type="evidence" value="ECO:0007669"/>
    <property type="project" value="UniProtKB-ARBA"/>
</dbReference>
<keyword evidence="9 12" id="KW-0131">Cell cycle</keyword>
<dbReference type="InterPro" id="IPR001208">
    <property type="entry name" value="MCM_dom"/>
</dbReference>
<evidence type="ECO:0000256" key="10">
    <source>
        <dbReference type="ARBA" id="ARBA00048432"/>
    </source>
</evidence>
<dbReference type="Gene3D" id="3.40.50.300">
    <property type="entry name" value="P-loop containing nucleotide triphosphate hydrolases"/>
    <property type="match status" value="1"/>
</dbReference>
<evidence type="ECO:0000256" key="11">
    <source>
        <dbReference type="RuleBase" id="RU004070"/>
    </source>
</evidence>
<dbReference type="InterPro" id="IPR018525">
    <property type="entry name" value="MCM_CS"/>
</dbReference>
<dbReference type="InParanoid" id="A0A286UWB6"/>
<dbReference type="Pfam" id="PF00493">
    <property type="entry name" value="MCM"/>
    <property type="match status" value="1"/>
</dbReference>
<keyword evidence="4 12" id="KW-0378">Hydrolase</keyword>
<sequence>MSLLAHHVNVNYGDEKEKIKTFLGTYEGQKDLARGIADLDISEESHPLNKFKYMSQLQKIANREQQMLTIDLEDIYTHDKTATELVHRICNNTKRYVDLFCDVVDELMPQPTKDISDQDEVIDVILHQRRERNEQLEGTQQSEFPPHLLRRYNLYFKPLLSDVAMAVRDVKGANLGRLITIRGIVTRVSEVKPLLQINAYTCDVCGAETFQEIKHKQFTPVVDCQNEQECKKNNIKGSLHMQTRACRFSPFQEVKVQEMADQVPVGHIPRSMTVHVFGPQTRLMNPGDIVHLGGIFLPMPYTGFQAIRAGLLTDTYLEVHYVYQLKKQYNEMQRTPQIEEEIMKLKQDPTLYHKLAQSIAPEIYGHDDVKKALLLLLVGGVTKSMGDGMKIRGDINVCLMGDPGVAKSQLLKYIAKIAPRGVYTTGKGSSGVGLTAAVMRDPVTDEMVLEGGALVLADNGIACIDEFDKMDESDRTAIHEVMEQQTISISKAGITTTLNARTSILAAANPLFGRYNTKLSPVDNINLPAALLSRFDVMFLILDKPSRDDDERLAQHVTYVHMHNRHPVLEFEPVDPVLMRHYIAMAREKRPTVPPQVSNYIVDSYVRLRKHSKEKEKENKAYTYTSARTLLGVLRLSQALARLRFSDFVEHADVDEALRLMEVSNESLKDDDDEAEHEGDRTIMSKIFRIIKDMMASAQVSARRGRRGGRLGKGPSGERDMDIDDEDDDAEELSMVDVRNRVTATGFTEAQLMDCIHEYEGIDVWTRVANNTKLRFL</sequence>